<comment type="caution">
    <text evidence="1">The sequence shown here is derived from an EMBL/GenBank/DDBJ whole genome shotgun (WGS) entry which is preliminary data.</text>
</comment>
<dbReference type="EMBL" id="QCYK01000002">
    <property type="protein sequence ID" value="PUZ25967.1"/>
    <property type="molecule type" value="Genomic_DNA"/>
</dbReference>
<keyword evidence="2" id="KW-1185">Reference proteome</keyword>
<proteinExistence type="predicted"/>
<accession>A0A2T7BI56</accession>
<name>A0A2T7BI56_9BACT</name>
<reference evidence="1 2" key="1">
    <citation type="submission" date="2018-04" db="EMBL/GenBank/DDBJ databases">
        <title>Chitinophaga fuyangensis sp. nov., isolated from soil in a chemical factory.</title>
        <authorList>
            <person name="Chen K."/>
        </authorList>
    </citation>
    <scope>NUCLEOTIDE SEQUENCE [LARGE SCALE GENOMIC DNA]</scope>
    <source>
        <strain evidence="1 2">LY-1</strain>
    </source>
</reference>
<organism evidence="1 2">
    <name type="scientific">Chitinophaga parva</name>
    <dbReference type="NCBI Taxonomy" id="2169414"/>
    <lineage>
        <taxon>Bacteria</taxon>
        <taxon>Pseudomonadati</taxon>
        <taxon>Bacteroidota</taxon>
        <taxon>Chitinophagia</taxon>
        <taxon>Chitinophagales</taxon>
        <taxon>Chitinophagaceae</taxon>
        <taxon>Chitinophaga</taxon>
    </lineage>
</organism>
<protein>
    <submittedName>
        <fullName evidence="1">Uncharacterized protein</fullName>
    </submittedName>
</protein>
<dbReference type="Proteomes" id="UP000244450">
    <property type="component" value="Unassembled WGS sequence"/>
</dbReference>
<evidence type="ECO:0000313" key="1">
    <source>
        <dbReference type="EMBL" id="PUZ25967.1"/>
    </source>
</evidence>
<evidence type="ECO:0000313" key="2">
    <source>
        <dbReference type="Proteomes" id="UP000244450"/>
    </source>
</evidence>
<gene>
    <name evidence="1" type="ORF">DCC81_17130</name>
</gene>
<dbReference type="AlphaFoldDB" id="A0A2T7BI56"/>
<sequence>MHPYNFLLFNINLLKVGDGKKLLVNELLTIKMFGVFNGRQCIKKARGSKDTRAGFLKDRP</sequence>